<dbReference type="Proteomes" id="UP000281553">
    <property type="component" value="Unassembled WGS sequence"/>
</dbReference>
<protein>
    <recommendedName>
        <fullName evidence="3">Dynein light chain</fullName>
    </recommendedName>
</protein>
<proteinExistence type="predicted"/>
<dbReference type="AlphaFoldDB" id="A0A3P6TJM7"/>
<dbReference type="GO" id="GO:0030286">
    <property type="term" value="C:dynein complex"/>
    <property type="evidence" value="ECO:0007669"/>
    <property type="project" value="InterPro"/>
</dbReference>
<dbReference type="SMART" id="SM01375">
    <property type="entry name" value="Dynein_light"/>
    <property type="match status" value="1"/>
</dbReference>
<dbReference type="Gene3D" id="3.30.740.10">
    <property type="entry name" value="Protein Inhibitor Of Neuronal Nitric Oxide Synthase"/>
    <property type="match status" value="1"/>
</dbReference>
<keyword evidence="2" id="KW-1185">Reference proteome</keyword>
<dbReference type="EMBL" id="UYRU01044961">
    <property type="protein sequence ID" value="VDK88236.1"/>
    <property type="molecule type" value="Genomic_DNA"/>
</dbReference>
<reference evidence="1 2" key="1">
    <citation type="submission" date="2018-11" db="EMBL/GenBank/DDBJ databases">
        <authorList>
            <consortium name="Pathogen Informatics"/>
        </authorList>
    </citation>
    <scope>NUCLEOTIDE SEQUENCE [LARGE SCALE GENOMIC DNA]</scope>
</reference>
<evidence type="ECO:0008006" key="3">
    <source>
        <dbReference type="Google" id="ProtNLM"/>
    </source>
</evidence>
<dbReference type="GO" id="GO:0007017">
    <property type="term" value="P:microtubule-based process"/>
    <property type="evidence" value="ECO:0007669"/>
    <property type="project" value="InterPro"/>
</dbReference>
<gene>
    <name evidence="1" type="ORF">DILT_LOCUS4172</name>
</gene>
<evidence type="ECO:0000313" key="1">
    <source>
        <dbReference type="EMBL" id="VDK88236.1"/>
    </source>
</evidence>
<accession>A0A3P6TJM7</accession>
<dbReference type="InterPro" id="IPR001372">
    <property type="entry name" value="Dynein_light_chain_typ-1/2"/>
</dbReference>
<dbReference type="SUPFAM" id="SSF54648">
    <property type="entry name" value="DLC"/>
    <property type="match status" value="1"/>
</dbReference>
<name>A0A3P6TJM7_DIBLA</name>
<dbReference type="OrthoDB" id="6506078at2759"/>
<organism evidence="1 2">
    <name type="scientific">Dibothriocephalus latus</name>
    <name type="common">Fish tapeworm</name>
    <name type="synonym">Diphyllobothrium latum</name>
    <dbReference type="NCBI Taxonomy" id="60516"/>
    <lineage>
        <taxon>Eukaryota</taxon>
        <taxon>Metazoa</taxon>
        <taxon>Spiralia</taxon>
        <taxon>Lophotrochozoa</taxon>
        <taxon>Platyhelminthes</taxon>
        <taxon>Cestoda</taxon>
        <taxon>Eucestoda</taxon>
        <taxon>Diphyllobothriidea</taxon>
        <taxon>Diphyllobothriidae</taxon>
        <taxon>Dibothriocephalus</taxon>
    </lineage>
</organism>
<dbReference type="InterPro" id="IPR037177">
    <property type="entry name" value="DLC_sf"/>
</dbReference>
<evidence type="ECO:0000313" key="2">
    <source>
        <dbReference type="Proteomes" id="UP000281553"/>
    </source>
</evidence>
<sequence>MQALPQYSRCYEPKPDPCADKPVFLRSDLNEKLETYFLEMIVCACKSYDDDYDLACAIKQSLDKKFGPQWHVIVGETFGR</sequence>
<dbReference type="Pfam" id="PF01221">
    <property type="entry name" value="Dynein_light"/>
    <property type="match status" value="1"/>
</dbReference>